<reference evidence="1 2" key="1">
    <citation type="submission" date="2019-09" db="EMBL/GenBank/DDBJ databases">
        <title>Taxonomic organization of the family Brucellaceae based on a phylogenomic approach.</title>
        <authorList>
            <person name="Leclercq S."/>
            <person name="Cloeckaert A."/>
            <person name="Zygmunt M.S."/>
        </authorList>
    </citation>
    <scope>NUCLEOTIDE SEQUENCE [LARGE SCALE GENOMIC DNA]</scope>
    <source>
        <strain evidence="1 2">CCUG 34461</strain>
    </source>
</reference>
<sequence length="167" mass="18228">MASDHDTRRKARSDYVYRRMMIATIAMSLNVSQATIGRWKKAAKENGDDWDMARSAATIAGEGLDVVVSSVTEDFVIMAQALLDEVKNNKELSLDQKIKHMVALGDAMVKVTASAGKLAPKISELGVAQSVVQHLVSFVQEQFPQHISVVQEILVPFGDRIASAFAP</sequence>
<name>A0A6I0DYV1_BRUAN</name>
<evidence type="ECO:0000313" key="1">
    <source>
        <dbReference type="EMBL" id="KAB2803289.1"/>
    </source>
</evidence>
<evidence type="ECO:0000313" key="2">
    <source>
        <dbReference type="Proteomes" id="UP000441102"/>
    </source>
</evidence>
<gene>
    <name evidence="1" type="ORF">F9L06_03790</name>
</gene>
<protein>
    <submittedName>
        <fullName evidence="1">DUF1804 family protein</fullName>
    </submittedName>
</protein>
<organism evidence="1 2">
    <name type="scientific">Brucella anthropi</name>
    <name type="common">Ochrobactrum anthropi</name>
    <dbReference type="NCBI Taxonomy" id="529"/>
    <lineage>
        <taxon>Bacteria</taxon>
        <taxon>Pseudomonadati</taxon>
        <taxon>Pseudomonadota</taxon>
        <taxon>Alphaproteobacteria</taxon>
        <taxon>Hyphomicrobiales</taxon>
        <taxon>Brucellaceae</taxon>
        <taxon>Brucella/Ochrobactrum group</taxon>
        <taxon>Brucella</taxon>
    </lineage>
</organism>
<proteinExistence type="predicted"/>
<dbReference type="InterPro" id="IPR014926">
    <property type="entry name" value="Phage_D3112_Orf24"/>
</dbReference>
<dbReference type="EMBL" id="WBWX01000001">
    <property type="protein sequence ID" value="KAB2803289.1"/>
    <property type="molecule type" value="Genomic_DNA"/>
</dbReference>
<accession>A0A6I0DYV1</accession>
<comment type="caution">
    <text evidence="1">The sequence shown here is derived from an EMBL/GenBank/DDBJ whole genome shotgun (WGS) entry which is preliminary data.</text>
</comment>
<dbReference type="Pfam" id="PF08822">
    <property type="entry name" value="DUF1804"/>
    <property type="match status" value="1"/>
</dbReference>
<dbReference type="RefSeq" id="WP_151576323.1">
    <property type="nucleotide sequence ID" value="NZ_JBJDPH010000001.1"/>
</dbReference>
<dbReference type="AlphaFoldDB" id="A0A6I0DYV1"/>
<dbReference type="Proteomes" id="UP000441102">
    <property type="component" value="Unassembled WGS sequence"/>
</dbReference>